<proteinExistence type="predicted"/>
<keyword evidence="3" id="KW-1185">Reference proteome</keyword>
<gene>
    <name evidence="2" type="ORF">AB204_07510</name>
</gene>
<dbReference type="STRING" id="880157.AB204_07510"/>
<evidence type="ECO:0000259" key="1">
    <source>
        <dbReference type="Pfam" id="PF08818"/>
    </source>
</evidence>
<name>A0A0J5FTS5_9GAMM</name>
<dbReference type="Pfam" id="PF08818">
    <property type="entry name" value="DUF1801"/>
    <property type="match status" value="1"/>
</dbReference>
<protein>
    <recommendedName>
        <fullName evidence="1">YdhG-like domain-containing protein</fullName>
    </recommendedName>
</protein>
<dbReference type="PATRIC" id="fig|880157.4.peg.1579"/>
<organism evidence="2 3">
    <name type="scientific">Xenorhabdus khoisanae</name>
    <dbReference type="NCBI Taxonomy" id="880157"/>
    <lineage>
        <taxon>Bacteria</taxon>
        <taxon>Pseudomonadati</taxon>
        <taxon>Pseudomonadota</taxon>
        <taxon>Gammaproteobacteria</taxon>
        <taxon>Enterobacterales</taxon>
        <taxon>Morganellaceae</taxon>
        <taxon>Xenorhabdus</taxon>
    </lineage>
</organism>
<dbReference type="Proteomes" id="UP000036277">
    <property type="component" value="Unassembled WGS sequence"/>
</dbReference>
<feature type="domain" description="YdhG-like" evidence="1">
    <location>
        <begin position="21"/>
        <end position="123"/>
    </location>
</feature>
<evidence type="ECO:0000313" key="3">
    <source>
        <dbReference type="Proteomes" id="UP000036277"/>
    </source>
</evidence>
<dbReference type="AlphaFoldDB" id="A0A0J5FTS5"/>
<reference evidence="2 3" key="1">
    <citation type="submission" date="2015-06" db="EMBL/GenBank/DDBJ databases">
        <title>Draft Whole-Genome Sequence of the Entomopathogenic Bacterium Xenorhabdus khoisanae.</title>
        <authorList>
            <person name="Naidoo S."/>
            <person name="Featherston J."/>
            <person name="Gray V.M."/>
        </authorList>
    </citation>
    <scope>NUCLEOTIDE SEQUENCE [LARGE SCALE GENOMIC DNA]</scope>
    <source>
        <strain evidence="2 3">MCB</strain>
    </source>
</reference>
<accession>A0A0J5FTS5</accession>
<dbReference type="InterPro" id="IPR014922">
    <property type="entry name" value="YdhG-like"/>
</dbReference>
<dbReference type="SUPFAM" id="SSF159888">
    <property type="entry name" value="YdhG-like"/>
    <property type="match status" value="1"/>
</dbReference>
<dbReference type="OrthoDB" id="328972at2"/>
<comment type="caution">
    <text evidence="2">The sequence shown here is derived from an EMBL/GenBank/DDBJ whole genome shotgun (WGS) entry which is preliminary data.</text>
</comment>
<evidence type="ECO:0000313" key="2">
    <source>
        <dbReference type="EMBL" id="KMJ45673.1"/>
    </source>
</evidence>
<dbReference type="RefSeq" id="WP_047962762.1">
    <property type="nucleotide sequence ID" value="NZ_CAWMBG010000042.1"/>
</dbReference>
<sequence length="134" mass="15807">MKTFQNHEVHSVFNNYPERYQKQLLTIRELIFDIASKTEGVGLITETLKWRQPSYLTLETRSGTTIRLDRFGDEQVAIFFHCQTTLIDTFRTLFPELTYSKNRAIVLDPKTDLPTNELSICIEMSLTYKLRKKR</sequence>
<dbReference type="EMBL" id="LFCV01000042">
    <property type="protein sequence ID" value="KMJ45673.1"/>
    <property type="molecule type" value="Genomic_DNA"/>
</dbReference>